<dbReference type="SUPFAM" id="SSF64593">
    <property type="entry name" value="Intermediate filament protein, coiled coil region"/>
    <property type="match status" value="2"/>
</dbReference>
<comment type="subcellular location">
    <subcellularLocation>
        <location evidence="1">Nucleus</location>
    </subcellularLocation>
</comment>
<feature type="region of interest" description="Disordered" evidence="6">
    <location>
        <begin position="1"/>
        <end position="55"/>
    </location>
</feature>
<reference evidence="9 10" key="1">
    <citation type="submission" date="2024-11" db="EMBL/GenBank/DDBJ databases">
        <title>Adaptive evolution of stress response genes in parasites aligns with host niche diversity.</title>
        <authorList>
            <person name="Hahn C."/>
            <person name="Resl P."/>
        </authorList>
    </citation>
    <scope>NUCLEOTIDE SEQUENCE [LARGE SCALE GENOMIC DNA]</scope>
    <source>
        <strain evidence="9">EGGRZ-B1_66</strain>
        <tissue evidence="9">Body</tissue>
    </source>
</reference>
<dbReference type="PANTHER" id="PTHR45721:SF11">
    <property type="entry name" value="LAMIN DM0-RELATED"/>
    <property type="match status" value="1"/>
</dbReference>
<name>A0ABD2PY88_9PLAT</name>
<dbReference type="PANTHER" id="PTHR45721">
    <property type="entry name" value="LAMIN DM0-RELATED"/>
    <property type="match status" value="1"/>
</dbReference>
<accession>A0ABD2PY88</accession>
<evidence type="ECO:0000256" key="6">
    <source>
        <dbReference type="SAM" id="MobiDB-lite"/>
    </source>
</evidence>
<dbReference type="EMBL" id="JBJKFK010001719">
    <property type="protein sequence ID" value="KAL3312390.1"/>
    <property type="molecule type" value="Genomic_DNA"/>
</dbReference>
<feature type="domain" description="LTD" evidence="7">
    <location>
        <begin position="449"/>
        <end position="577"/>
    </location>
</feature>
<evidence type="ECO:0000256" key="5">
    <source>
        <dbReference type="SAM" id="Coils"/>
    </source>
</evidence>
<feature type="compositionally biased region" description="Low complexity" evidence="6">
    <location>
        <begin position="10"/>
        <end position="32"/>
    </location>
</feature>
<dbReference type="Gene3D" id="2.60.40.1260">
    <property type="entry name" value="Lamin Tail domain"/>
    <property type="match status" value="1"/>
</dbReference>
<feature type="coiled-coil region" evidence="5">
    <location>
        <begin position="257"/>
        <end position="373"/>
    </location>
</feature>
<dbReference type="InterPro" id="IPR039008">
    <property type="entry name" value="IF_rod_dom"/>
</dbReference>
<organism evidence="9 10">
    <name type="scientific">Cichlidogyrus casuarinus</name>
    <dbReference type="NCBI Taxonomy" id="1844966"/>
    <lineage>
        <taxon>Eukaryota</taxon>
        <taxon>Metazoa</taxon>
        <taxon>Spiralia</taxon>
        <taxon>Lophotrochozoa</taxon>
        <taxon>Platyhelminthes</taxon>
        <taxon>Monogenea</taxon>
        <taxon>Monopisthocotylea</taxon>
        <taxon>Dactylogyridea</taxon>
        <taxon>Ancyrocephalidae</taxon>
        <taxon>Cichlidogyrus</taxon>
    </lineage>
</organism>
<gene>
    <name evidence="9" type="primary">LMNB2</name>
    <name evidence="9" type="ORF">Ciccas_009015</name>
</gene>
<dbReference type="SMART" id="SM01391">
    <property type="entry name" value="Filament"/>
    <property type="match status" value="1"/>
</dbReference>
<dbReference type="SUPFAM" id="SSF74853">
    <property type="entry name" value="Lamin A/C globular tail domain"/>
    <property type="match status" value="1"/>
</dbReference>
<dbReference type="AlphaFoldDB" id="A0ABD2PY88"/>
<feature type="domain" description="IF rod" evidence="8">
    <location>
        <begin position="57"/>
        <end position="402"/>
    </location>
</feature>
<dbReference type="Pfam" id="PF00932">
    <property type="entry name" value="LTD"/>
    <property type="match status" value="1"/>
</dbReference>
<protein>
    <submittedName>
        <fullName evidence="9">Lamin A C</fullName>
    </submittedName>
</protein>
<evidence type="ECO:0000256" key="1">
    <source>
        <dbReference type="ARBA" id="ARBA00004123"/>
    </source>
</evidence>
<dbReference type="Pfam" id="PF00038">
    <property type="entry name" value="Filament"/>
    <property type="match status" value="1"/>
</dbReference>
<keyword evidence="2" id="KW-0403">Intermediate filament</keyword>
<sequence length="592" mass="67847">MSARSRKAATKSSQESTSTRKSSTATSIKSKPPTTPQHATPIRERSCSPLSISRQDEKDELAYLNDRLAGYIDYVRQLEKDKDRLTKRIKSTTEEQLDKSDVIRKTYDKEVSSLRALVDDLARKTAQLEMEAQNNKDSYKEAKVTAQKLESENASMERTIERLQKELAACKSDPEKYNKLKKDHDGLKKKADSLKSDLDEQILTRTGLENRITSLGEELDLQKRLWKEERESFITKTTYIEEEICSKKTAEYESRLAEELRGIRDKTNQELEDYKLEMEAAFEMKFQQLKANSLDQSGETSRLRQEIMNLRRKFDDANKELAQRISEADLYKRRCSDLDRQLSDERNDFNDQIRHLKHEIEKLNDELQFRLQEFTDLLHAKVSLDQEILVYRKMLEGEESRLQIPTPERASSFSGGPRPGKKRRFVDFDGDLDDTELSGTPLVGYKGKAQFAYQVTSKAVGYLEFDGEQNGKGKWVRLINKSSKSESVDVSNWSLIHSVDGQETTYKFPTQTVIKKGTTCTVWSKDGGGTDNPPKDIVMPINFLGGTNISMRLVDTMGEEHASCCVTKERISRPYGRFSSVQKTGEEKCSLM</sequence>
<evidence type="ECO:0000259" key="8">
    <source>
        <dbReference type="PROSITE" id="PS51842"/>
    </source>
</evidence>
<dbReference type="InterPro" id="IPR036415">
    <property type="entry name" value="Lamin_tail_dom_sf"/>
</dbReference>
<evidence type="ECO:0000256" key="3">
    <source>
        <dbReference type="ARBA" id="ARBA00023054"/>
    </source>
</evidence>
<dbReference type="PROSITE" id="PS51842">
    <property type="entry name" value="IF_ROD_2"/>
    <property type="match status" value="1"/>
</dbReference>
<dbReference type="InterPro" id="IPR001322">
    <property type="entry name" value="Lamin_tail_dom"/>
</dbReference>
<proteinExistence type="predicted"/>
<dbReference type="Gene3D" id="1.20.5.170">
    <property type="match status" value="1"/>
</dbReference>
<comment type="caution">
    <text evidence="9">The sequence shown here is derived from an EMBL/GenBank/DDBJ whole genome shotgun (WGS) entry which is preliminary data.</text>
</comment>
<evidence type="ECO:0000256" key="2">
    <source>
        <dbReference type="ARBA" id="ARBA00022754"/>
    </source>
</evidence>
<dbReference type="Gene3D" id="1.20.5.1160">
    <property type="entry name" value="Vasodilator-stimulated phosphoprotein"/>
    <property type="match status" value="1"/>
</dbReference>
<dbReference type="Proteomes" id="UP001626550">
    <property type="component" value="Unassembled WGS sequence"/>
</dbReference>
<evidence type="ECO:0000313" key="10">
    <source>
        <dbReference type="Proteomes" id="UP001626550"/>
    </source>
</evidence>
<evidence type="ECO:0000259" key="7">
    <source>
        <dbReference type="PROSITE" id="PS51841"/>
    </source>
</evidence>
<keyword evidence="4" id="KW-0539">Nucleus</keyword>
<dbReference type="GO" id="GO:0005882">
    <property type="term" value="C:intermediate filament"/>
    <property type="evidence" value="ECO:0007669"/>
    <property type="project" value="UniProtKB-KW"/>
</dbReference>
<evidence type="ECO:0000256" key="4">
    <source>
        <dbReference type="ARBA" id="ARBA00023242"/>
    </source>
</evidence>
<evidence type="ECO:0000313" key="9">
    <source>
        <dbReference type="EMBL" id="KAL3312390.1"/>
    </source>
</evidence>
<keyword evidence="10" id="KW-1185">Reference proteome</keyword>
<feature type="coiled-coil region" evidence="5">
    <location>
        <begin position="75"/>
        <end position="197"/>
    </location>
</feature>
<dbReference type="GO" id="GO:0005634">
    <property type="term" value="C:nucleus"/>
    <property type="evidence" value="ECO:0007669"/>
    <property type="project" value="UniProtKB-SubCell"/>
</dbReference>
<keyword evidence="3 5" id="KW-0175">Coiled coil</keyword>
<dbReference type="PROSITE" id="PS51841">
    <property type="entry name" value="LTD"/>
    <property type="match status" value="1"/>
</dbReference>